<sequence length="431" mass="46266">MPSQNKTTNYGLNQWQGNEYVKRQDFVEDNSIIDAALTPQADPAKVPSSNGPFKMVDWVSYFTNRMKSITGKANWWDGPTKSLEQLNSDVTLHLAENASTTGKGHVQLNNTVTSTSTTQAATANAVKTAYDLANEKISKTGDNINRNLTGWANAVNNDENNYVNKRIFGATNNNNGLFIIGDGTTNARRFGIQSGHSSTAYASATGILELNPFGGEVRINGNQALHKGNESSINAGSVGGYTATQLLAATNNDGSFTPMPYPTANAITILSGASTQTTFTTWFTINGSFNLDILRFAMDTGLGPTEFKVIIDGSVVAYCQLQGSISFEFMSSYAILNSWMDNYGAVISKIPARVAGSSGSTSIGYLSSIHYNILTPISSWPGSSMIASSQNKTFVFNYRPKVNSSLSIQYKAGNNSSVSAKNLYYSIGGTL</sequence>
<reference evidence="1 2" key="1">
    <citation type="submission" date="2020-08" db="EMBL/GenBank/DDBJ databases">
        <title>Genomic Encyclopedia of Type Strains, Phase IV (KMG-IV): sequencing the most valuable type-strain genomes for metagenomic binning, comparative biology and taxonomic classification.</title>
        <authorList>
            <person name="Goeker M."/>
        </authorList>
    </citation>
    <scope>NUCLEOTIDE SEQUENCE [LARGE SCALE GENOMIC DNA]</scope>
    <source>
        <strain evidence="1 2">DSM 103526</strain>
    </source>
</reference>
<evidence type="ECO:0008006" key="3">
    <source>
        <dbReference type="Google" id="ProtNLM"/>
    </source>
</evidence>
<dbReference type="RefSeq" id="WP_243183370.1">
    <property type="nucleotide sequence ID" value="NZ_JACHEN010000024.1"/>
</dbReference>
<evidence type="ECO:0000313" key="1">
    <source>
        <dbReference type="EMBL" id="MBB6217505.1"/>
    </source>
</evidence>
<dbReference type="Pfam" id="PF03406">
    <property type="entry name" value="Phage_fiber_2"/>
    <property type="match status" value="1"/>
</dbReference>
<accession>A0A841L5B6</accession>
<dbReference type="InterPro" id="IPR005068">
    <property type="entry name" value="Phage_lambda_Stf-r2"/>
</dbReference>
<evidence type="ECO:0000313" key="2">
    <source>
        <dbReference type="Proteomes" id="UP000579281"/>
    </source>
</evidence>
<comment type="caution">
    <text evidence="1">The sequence shown here is derived from an EMBL/GenBank/DDBJ whole genome shotgun (WGS) entry which is preliminary data.</text>
</comment>
<organism evidence="1 2">
    <name type="scientific">Anaerosolibacter carboniphilus</name>
    <dbReference type="NCBI Taxonomy" id="1417629"/>
    <lineage>
        <taxon>Bacteria</taxon>
        <taxon>Bacillati</taxon>
        <taxon>Bacillota</taxon>
        <taxon>Clostridia</taxon>
        <taxon>Peptostreptococcales</taxon>
        <taxon>Thermotaleaceae</taxon>
        <taxon>Anaerosolibacter</taxon>
    </lineage>
</organism>
<keyword evidence="2" id="KW-1185">Reference proteome</keyword>
<dbReference type="GO" id="GO:0019062">
    <property type="term" value="P:virion attachment to host cell"/>
    <property type="evidence" value="ECO:0007669"/>
    <property type="project" value="InterPro"/>
</dbReference>
<gene>
    <name evidence="1" type="ORF">HNQ80_003626</name>
</gene>
<name>A0A841L5B6_9FIRM</name>
<protein>
    <recommendedName>
        <fullName evidence="3">Tail fiber protein</fullName>
    </recommendedName>
</protein>
<dbReference type="EMBL" id="JACHEN010000024">
    <property type="protein sequence ID" value="MBB6217505.1"/>
    <property type="molecule type" value="Genomic_DNA"/>
</dbReference>
<proteinExistence type="predicted"/>
<dbReference type="Proteomes" id="UP000579281">
    <property type="component" value="Unassembled WGS sequence"/>
</dbReference>
<dbReference type="GO" id="GO:0046718">
    <property type="term" value="P:symbiont entry into host cell"/>
    <property type="evidence" value="ECO:0007669"/>
    <property type="project" value="InterPro"/>
</dbReference>
<dbReference type="AlphaFoldDB" id="A0A841L5B6"/>